<dbReference type="EMBL" id="CAACVG010009207">
    <property type="protein sequence ID" value="VEN52526.1"/>
    <property type="molecule type" value="Genomic_DNA"/>
</dbReference>
<dbReference type="InterPro" id="IPR052129">
    <property type="entry name" value="Spermadhesin-Link_domain"/>
</dbReference>
<keyword evidence="7" id="KW-1185">Reference proteome</keyword>
<protein>
    <recommendedName>
        <fullName evidence="5">CUB domain-containing protein</fullName>
    </recommendedName>
</protein>
<feature type="region of interest" description="Disordered" evidence="3">
    <location>
        <begin position="497"/>
        <end position="516"/>
    </location>
</feature>
<proteinExistence type="predicted"/>
<evidence type="ECO:0000256" key="2">
    <source>
        <dbReference type="PROSITE-ProRule" id="PRU00059"/>
    </source>
</evidence>
<dbReference type="Pfam" id="PF00431">
    <property type="entry name" value="CUB"/>
    <property type="match status" value="1"/>
</dbReference>
<evidence type="ECO:0000256" key="1">
    <source>
        <dbReference type="ARBA" id="ARBA00023157"/>
    </source>
</evidence>
<gene>
    <name evidence="6" type="ORF">CALMAC_LOCUS12621</name>
</gene>
<dbReference type="PANTHER" id="PTHR46908">
    <property type="entry name" value="CUBILIN-LIKE PROTEIN"/>
    <property type="match status" value="1"/>
</dbReference>
<dbReference type="OrthoDB" id="6369184at2759"/>
<dbReference type="SMART" id="SM00042">
    <property type="entry name" value="CUB"/>
    <property type="match status" value="1"/>
</dbReference>
<dbReference type="PANTHER" id="PTHR46908:SF4">
    <property type="entry name" value="TUMOR NECROSIS FACTOR-INDUCIBLE GENE 6 PROTEIN"/>
    <property type="match status" value="1"/>
</dbReference>
<dbReference type="PROSITE" id="PS01180">
    <property type="entry name" value="CUB"/>
    <property type="match status" value="1"/>
</dbReference>
<organism evidence="6 7">
    <name type="scientific">Callosobruchus maculatus</name>
    <name type="common">Southern cowpea weevil</name>
    <name type="synonym">Pulse bruchid</name>
    <dbReference type="NCBI Taxonomy" id="64391"/>
    <lineage>
        <taxon>Eukaryota</taxon>
        <taxon>Metazoa</taxon>
        <taxon>Ecdysozoa</taxon>
        <taxon>Arthropoda</taxon>
        <taxon>Hexapoda</taxon>
        <taxon>Insecta</taxon>
        <taxon>Pterygota</taxon>
        <taxon>Neoptera</taxon>
        <taxon>Endopterygota</taxon>
        <taxon>Coleoptera</taxon>
        <taxon>Polyphaga</taxon>
        <taxon>Cucujiformia</taxon>
        <taxon>Chrysomeloidea</taxon>
        <taxon>Chrysomelidae</taxon>
        <taxon>Bruchinae</taxon>
        <taxon>Bruchini</taxon>
        <taxon>Callosobruchus</taxon>
    </lineage>
</organism>
<reference evidence="6 7" key="1">
    <citation type="submission" date="2019-01" db="EMBL/GenBank/DDBJ databases">
        <authorList>
            <person name="Sayadi A."/>
        </authorList>
    </citation>
    <scope>NUCLEOTIDE SEQUENCE [LARGE SCALE GENOMIC DNA]</scope>
</reference>
<evidence type="ECO:0000259" key="5">
    <source>
        <dbReference type="PROSITE" id="PS01180"/>
    </source>
</evidence>
<dbReference type="InterPro" id="IPR035914">
    <property type="entry name" value="Sperma_CUB_dom_sf"/>
</dbReference>
<feature type="domain" description="CUB" evidence="5">
    <location>
        <begin position="229"/>
        <end position="351"/>
    </location>
</feature>
<dbReference type="InterPro" id="IPR000859">
    <property type="entry name" value="CUB_dom"/>
</dbReference>
<evidence type="ECO:0000313" key="6">
    <source>
        <dbReference type="EMBL" id="VEN52526.1"/>
    </source>
</evidence>
<dbReference type="SUPFAM" id="SSF49854">
    <property type="entry name" value="Spermadhesin, CUB domain"/>
    <property type="match status" value="1"/>
</dbReference>
<name>A0A653CX78_CALMS</name>
<dbReference type="CDD" id="cd00041">
    <property type="entry name" value="CUB"/>
    <property type="match status" value="1"/>
</dbReference>
<feature type="compositionally biased region" description="Basic and acidic residues" evidence="3">
    <location>
        <begin position="506"/>
        <end position="516"/>
    </location>
</feature>
<dbReference type="Gene3D" id="2.60.120.290">
    <property type="entry name" value="Spermadhesin, CUB domain"/>
    <property type="match status" value="1"/>
</dbReference>
<feature type="chain" id="PRO_5024798270" description="CUB domain-containing protein" evidence="4">
    <location>
        <begin position="27"/>
        <end position="516"/>
    </location>
</feature>
<sequence length="516" mass="59299">MFEIFTILLLIALRFLLFSCTNETHSDCGEVIKDKEFVLQFPNKSANVTCKFRVEGPDCPTWYTLNFEQFKLKDSANCTEDKLEVNGHAICGVIHGVKQYFTGNGSLNLGLKTRSASEVKVFVNRSSCHVGLGTRTKEVEETTKMELSLDIQKLQLVNEHTEILDDENGDPEVKPAIFKSIYFFAAPEPSDPGVIPNFHHTQKEILNPMYNKCIYRNQIENDSPYRQNCRNEHDKGGVEQECVELNYLRGYFRSPGYPFYYPANLNMCYRFRVQPGFCAVRIFMYDFQLEDSVRCSKDYFLIPGDFSKYCGFDLFGRTVTLDLSSTQSLDVQFRSDAYWCGRGFSGVYEQIACQQPYNPITPPHEITTTEKPASCDAVFRERRFSLQVDRRFNTCHFRVFKSSSDVCKIRLFFQHFNTDCQRESFTINGRKYCGNLTGEVVTVPVNIYNQNDVKDIVYKSLGGTTYSFRQNPIVQIQGEQLSEDCSSVEPEVPVQRLLELPSNTTKQEESGQKLQK</sequence>
<evidence type="ECO:0000256" key="3">
    <source>
        <dbReference type="SAM" id="MobiDB-lite"/>
    </source>
</evidence>
<dbReference type="AlphaFoldDB" id="A0A653CX78"/>
<comment type="caution">
    <text evidence="2">Lacks conserved residue(s) required for the propagation of feature annotation.</text>
</comment>
<evidence type="ECO:0000313" key="7">
    <source>
        <dbReference type="Proteomes" id="UP000410492"/>
    </source>
</evidence>
<keyword evidence="1" id="KW-1015">Disulfide bond</keyword>
<evidence type="ECO:0000256" key="4">
    <source>
        <dbReference type="SAM" id="SignalP"/>
    </source>
</evidence>
<accession>A0A653CX78</accession>
<dbReference type="Proteomes" id="UP000410492">
    <property type="component" value="Unassembled WGS sequence"/>
</dbReference>
<keyword evidence="4" id="KW-0732">Signal</keyword>
<feature type="signal peptide" evidence="4">
    <location>
        <begin position="1"/>
        <end position="26"/>
    </location>
</feature>